<evidence type="ECO:0000256" key="6">
    <source>
        <dbReference type="ARBA" id="ARBA00022723"/>
    </source>
</evidence>
<protein>
    <submittedName>
        <fullName evidence="11">FUCL1 protein</fullName>
    </submittedName>
</protein>
<dbReference type="Gene3D" id="2.60.120.260">
    <property type="entry name" value="Galactose-binding domain-like"/>
    <property type="match status" value="3"/>
</dbReference>
<accession>A0ABS2XU31</accession>
<comment type="subcellular location">
    <subcellularLocation>
        <location evidence="2">Secreted</location>
    </subcellularLocation>
</comment>
<comment type="function">
    <text evidence="1">Acts as a defensive agent. Recognizes blood group fucosylated oligosaccharides including A, B, H and Lewis B-type antigens. Does not recognize Lewis A antigen and has low affinity for monovalent haptens.</text>
</comment>
<comment type="similarity">
    <text evidence="3">Belongs to the fucolectin family.</text>
</comment>
<evidence type="ECO:0000256" key="7">
    <source>
        <dbReference type="ARBA" id="ARBA00022734"/>
    </source>
</evidence>
<keyword evidence="7" id="KW-0430">Lectin</keyword>
<keyword evidence="5" id="KW-0964">Secreted</keyword>
<evidence type="ECO:0000256" key="4">
    <source>
        <dbReference type="ARBA" id="ARBA00011233"/>
    </source>
</evidence>
<keyword evidence="12" id="KW-1185">Reference proteome</keyword>
<evidence type="ECO:0000259" key="10">
    <source>
        <dbReference type="SMART" id="SM00607"/>
    </source>
</evidence>
<evidence type="ECO:0000256" key="1">
    <source>
        <dbReference type="ARBA" id="ARBA00002219"/>
    </source>
</evidence>
<evidence type="ECO:0000256" key="3">
    <source>
        <dbReference type="ARBA" id="ARBA00010147"/>
    </source>
</evidence>
<name>A0ABS2XU31_POLSP</name>
<dbReference type="Pfam" id="PF22633">
    <property type="entry name" value="F5_F8_type_C_2"/>
    <property type="match status" value="3"/>
</dbReference>
<proteinExistence type="inferred from homology"/>
<evidence type="ECO:0000256" key="2">
    <source>
        <dbReference type="ARBA" id="ARBA00004613"/>
    </source>
</evidence>
<dbReference type="SMART" id="SM00607">
    <property type="entry name" value="FTP"/>
    <property type="match status" value="3"/>
</dbReference>
<evidence type="ECO:0000256" key="8">
    <source>
        <dbReference type="ARBA" id="ARBA00022837"/>
    </source>
</evidence>
<evidence type="ECO:0000256" key="9">
    <source>
        <dbReference type="ARBA" id="ARBA00023157"/>
    </source>
</evidence>
<dbReference type="Proteomes" id="UP001166093">
    <property type="component" value="Unassembled WGS sequence"/>
</dbReference>
<sequence>MSCTHTNADSTSWWRVNLKDTYEISTVIITNRADCCHERLQGAEIRIGDSTDVSKNDICGTITSTAPGSVHTICCNGLKGRYVNVVLPGKSQYLTLCEVEVFGVPTPECKRKPNAVNVALQGTAEQSSLYHDVGIASHAIDGNHDSIYNKMSCTHTNADSTSWWRVNLKDTYEISMVIITNRADCCHERLQGAEIRIGDSPDVSKNDICGTITSTAPGSVHTICCNGLKGRYVNVVLPGKSQYLTLCEVEVFGVPTPECKRKPNEVNVALQGTAEQSSLYHDAGIASHAIDGNHDSIYNKMSCTHTNADSTSWWRVNLKDTYEISTVTITNRADCCHERLQGAEIRIGDSPDVSKNDICGVVTDTAPGSVHTFCCDGMMGLYVTIKIPGREEYLTLCEVEVYGVKTDCRELPV</sequence>
<feature type="domain" description="Fucolectin tachylectin-4 pentraxin-1" evidence="10">
    <location>
        <begin position="1"/>
        <end position="107"/>
    </location>
</feature>
<evidence type="ECO:0000313" key="11">
    <source>
        <dbReference type="EMBL" id="MBN3277876.1"/>
    </source>
</evidence>
<dbReference type="PANTHER" id="PTHR45713:SF8">
    <property type="entry name" value="SI:CH211-215K15.4"/>
    <property type="match status" value="1"/>
</dbReference>
<keyword evidence="8" id="KW-0106">Calcium</keyword>
<feature type="non-terminal residue" evidence="11">
    <location>
        <position position="413"/>
    </location>
</feature>
<dbReference type="InterPro" id="IPR006585">
    <property type="entry name" value="FTP1"/>
</dbReference>
<dbReference type="EMBL" id="JAAWVQ010074695">
    <property type="protein sequence ID" value="MBN3277876.1"/>
    <property type="molecule type" value="Genomic_DNA"/>
</dbReference>
<comment type="caution">
    <text evidence="11">The sequence shown here is derived from an EMBL/GenBank/DDBJ whole genome shotgun (WGS) entry which is preliminary data.</text>
</comment>
<keyword evidence="9" id="KW-1015">Disulfide bond</keyword>
<keyword evidence="6" id="KW-0479">Metal-binding</keyword>
<gene>
    <name evidence="11" type="primary">Fucl1</name>
    <name evidence="11" type="ORF">GTO93_0010501</name>
</gene>
<dbReference type="InterPro" id="IPR008979">
    <property type="entry name" value="Galactose-bd-like_sf"/>
</dbReference>
<reference evidence="11" key="1">
    <citation type="journal article" date="2021" name="Cell">
        <title>Tracing the genetic footprints of vertebrate landing in non-teleost ray-finned fishes.</title>
        <authorList>
            <person name="Bi X."/>
            <person name="Wang K."/>
            <person name="Yang L."/>
            <person name="Pan H."/>
            <person name="Jiang H."/>
            <person name="Wei Q."/>
            <person name="Fang M."/>
            <person name="Yu H."/>
            <person name="Zhu C."/>
            <person name="Cai Y."/>
            <person name="He Y."/>
            <person name="Gan X."/>
            <person name="Zeng H."/>
            <person name="Yu D."/>
            <person name="Zhu Y."/>
            <person name="Jiang H."/>
            <person name="Qiu Q."/>
            <person name="Yang H."/>
            <person name="Zhang Y.E."/>
            <person name="Wang W."/>
            <person name="Zhu M."/>
            <person name="He S."/>
            <person name="Zhang G."/>
        </authorList>
    </citation>
    <scope>NUCLEOTIDE SEQUENCE</scope>
    <source>
        <strain evidence="11">Pddl_001</strain>
    </source>
</reference>
<feature type="domain" description="Fucolectin tachylectin-4 pentraxin-1" evidence="10">
    <location>
        <begin position="115"/>
        <end position="257"/>
    </location>
</feature>
<evidence type="ECO:0000313" key="12">
    <source>
        <dbReference type="Proteomes" id="UP001166093"/>
    </source>
</evidence>
<comment type="subunit">
    <text evidence="4">Homotrimer.</text>
</comment>
<dbReference type="InterPro" id="IPR051941">
    <property type="entry name" value="BG_Antigen-Binding_Lectin"/>
</dbReference>
<feature type="domain" description="Fucolectin tachylectin-4 pentraxin-1" evidence="10">
    <location>
        <begin position="265"/>
        <end position="410"/>
    </location>
</feature>
<evidence type="ECO:0000256" key="5">
    <source>
        <dbReference type="ARBA" id="ARBA00022525"/>
    </source>
</evidence>
<dbReference type="PANTHER" id="PTHR45713">
    <property type="entry name" value="FTP DOMAIN-CONTAINING PROTEIN"/>
    <property type="match status" value="1"/>
</dbReference>
<feature type="non-terminal residue" evidence="11">
    <location>
        <position position="1"/>
    </location>
</feature>
<dbReference type="SUPFAM" id="SSF49785">
    <property type="entry name" value="Galactose-binding domain-like"/>
    <property type="match status" value="3"/>
</dbReference>
<organism evidence="11 12">
    <name type="scientific">Polyodon spathula</name>
    <name type="common">North American paddlefish</name>
    <name type="synonym">Squalus spathula</name>
    <dbReference type="NCBI Taxonomy" id="7913"/>
    <lineage>
        <taxon>Eukaryota</taxon>
        <taxon>Metazoa</taxon>
        <taxon>Chordata</taxon>
        <taxon>Craniata</taxon>
        <taxon>Vertebrata</taxon>
        <taxon>Euteleostomi</taxon>
        <taxon>Actinopterygii</taxon>
        <taxon>Chondrostei</taxon>
        <taxon>Acipenseriformes</taxon>
        <taxon>Polyodontidae</taxon>
        <taxon>Polyodon</taxon>
    </lineage>
</organism>